<keyword evidence="3" id="KW-1185">Reference proteome</keyword>
<dbReference type="AlphaFoldDB" id="A0A6B3LFS6"/>
<feature type="domain" description="Phosphatidic acid phosphatase type 2/haloperoxidase" evidence="1">
    <location>
        <begin position="118"/>
        <end position="232"/>
    </location>
</feature>
<name>A0A6B3LFS6_9BACT</name>
<gene>
    <name evidence="2" type="ORF">G3M56_004840</name>
</gene>
<protein>
    <submittedName>
        <fullName evidence="2">Phosphatase PAP2 family protein</fullName>
    </submittedName>
</protein>
<dbReference type="InterPro" id="IPR036938">
    <property type="entry name" value="PAP2/HPO_sf"/>
</dbReference>
<dbReference type="RefSeq" id="WP_164365586.1">
    <property type="nucleotide sequence ID" value="NZ_CP066776.1"/>
</dbReference>
<reference evidence="2 3" key="1">
    <citation type="submission" date="2020-12" db="EMBL/GenBank/DDBJ databases">
        <title>Sulforoseuscoccus oceanibium gen. nov., sp. nov., a representative of the phylum Verrucomicrobia with special cytoplasmic membrane, and proposal of Sulforoseuscoccusaceae fam. nov.</title>
        <authorList>
            <person name="Xi F."/>
        </authorList>
    </citation>
    <scope>NUCLEOTIDE SEQUENCE [LARGE SCALE GENOMIC DNA]</scope>
    <source>
        <strain evidence="2 3">T37</strain>
    </source>
</reference>
<dbReference type="SMART" id="SM00014">
    <property type="entry name" value="acidPPc"/>
    <property type="match status" value="1"/>
</dbReference>
<dbReference type="CDD" id="cd01610">
    <property type="entry name" value="PAP2_like"/>
    <property type="match status" value="1"/>
</dbReference>
<dbReference type="Proteomes" id="UP000475117">
    <property type="component" value="Chromosome"/>
</dbReference>
<dbReference type="EMBL" id="CP066776">
    <property type="protein sequence ID" value="QQL45911.1"/>
    <property type="molecule type" value="Genomic_DNA"/>
</dbReference>
<dbReference type="PANTHER" id="PTHR14969:SF13">
    <property type="entry name" value="AT30094P"/>
    <property type="match status" value="1"/>
</dbReference>
<dbReference type="InterPro" id="IPR000326">
    <property type="entry name" value="PAP2/HPO"/>
</dbReference>
<evidence type="ECO:0000313" key="3">
    <source>
        <dbReference type="Proteomes" id="UP000475117"/>
    </source>
</evidence>
<dbReference type="Pfam" id="PF01569">
    <property type="entry name" value="PAP2"/>
    <property type="match status" value="1"/>
</dbReference>
<dbReference type="PANTHER" id="PTHR14969">
    <property type="entry name" value="SPHINGOSINE-1-PHOSPHATE PHOSPHOHYDROLASE"/>
    <property type="match status" value="1"/>
</dbReference>
<evidence type="ECO:0000259" key="1">
    <source>
        <dbReference type="SMART" id="SM00014"/>
    </source>
</evidence>
<dbReference type="KEGG" id="soa:G3M56_004840"/>
<proteinExistence type="predicted"/>
<evidence type="ECO:0000313" key="2">
    <source>
        <dbReference type="EMBL" id="QQL45911.1"/>
    </source>
</evidence>
<dbReference type="Gene3D" id="1.20.144.10">
    <property type="entry name" value="Phosphatidic acid phosphatase type 2/haloperoxidase"/>
    <property type="match status" value="1"/>
</dbReference>
<accession>A0A6B3LFS6</accession>
<dbReference type="SUPFAM" id="SSF48317">
    <property type="entry name" value="Acid phosphatase/Vanadium-dependent haloperoxidase"/>
    <property type="match status" value="1"/>
</dbReference>
<organism evidence="2 3">
    <name type="scientific">Sulfuriroseicoccus oceanibius</name>
    <dbReference type="NCBI Taxonomy" id="2707525"/>
    <lineage>
        <taxon>Bacteria</taxon>
        <taxon>Pseudomonadati</taxon>
        <taxon>Verrucomicrobiota</taxon>
        <taxon>Verrucomicrobiia</taxon>
        <taxon>Verrucomicrobiales</taxon>
        <taxon>Verrucomicrobiaceae</taxon>
        <taxon>Sulfuriroseicoccus</taxon>
    </lineage>
</organism>
<sequence length="243" mass="27283">MADEQPTKSSDDLGYGWAAFKQLWGETWRDTWSFLRRYWIFWALATIAVLVWCFYAVWPYDKDWLAFYRAIGGGKKSATMDWANFIGDSGDLAQYNIIVTAGFWFVGRWAKKRNWQRIAIATFIACLLAGLTCNVFRATLGRPRPSAQIKQELDDRFYGPKPKSHFHGFPSGHTATAFGTAVPVAITSPVVGVPVLAYAGSMGWARMYQYQHHPTDIIVGGYLGVMFGVAAAASVRKRRKGDC</sequence>